<dbReference type="InterPro" id="IPR057429">
    <property type="entry name" value="WH_eIF2D"/>
</dbReference>
<dbReference type="InterPro" id="IPR036877">
    <property type="entry name" value="SUI1_dom_sf"/>
</dbReference>
<accession>A0A3N4IDP9</accession>
<protein>
    <recommendedName>
        <fullName evidence="2">SUI1 domain-containing protein</fullName>
    </recommendedName>
</protein>
<feature type="region of interest" description="Disordered" evidence="1">
    <location>
        <begin position="83"/>
        <end position="103"/>
    </location>
</feature>
<gene>
    <name evidence="3" type="ORF">BJ508DRAFT_412950</name>
</gene>
<evidence type="ECO:0000259" key="2">
    <source>
        <dbReference type="PROSITE" id="PS50296"/>
    </source>
</evidence>
<dbReference type="Proteomes" id="UP000275078">
    <property type="component" value="Unassembled WGS sequence"/>
</dbReference>
<evidence type="ECO:0000256" key="1">
    <source>
        <dbReference type="SAM" id="MobiDB-lite"/>
    </source>
</evidence>
<dbReference type="AlphaFoldDB" id="A0A3N4IDP9"/>
<dbReference type="GO" id="GO:0001731">
    <property type="term" value="P:formation of translation preinitiation complex"/>
    <property type="evidence" value="ECO:0007669"/>
    <property type="project" value="InterPro"/>
</dbReference>
<dbReference type="InterPro" id="IPR039757">
    <property type="entry name" value="EIF2D"/>
</dbReference>
<feature type="domain" description="SUI1" evidence="2">
    <location>
        <begin position="559"/>
        <end position="636"/>
    </location>
</feature>
<dbReference type="OrthoDB" id="199771at2759"/>
<dbReference type="PANTHER" id="PTHR12217">
    <property type="entry name" value="EUKARYOTIC TRANSLATION INITIATION FACTOR 2D"/>
    <property type="match status" value="1"/>
</dbReference>
<feature type="region of interest" description="Disordered" evidence="1">
    <location>
        <begin position="597"/>
        <end position="616"/>
    </location>
</feature>
<dbReference type="Pfam" id="PF26292">
    <property type="entry name" value="PUA_elF2D"/>
    <property type="match status" value="1"/>
</dbReference>
<dbReference type="InterPro" id="IPR048248">
    <property type="entry name" value="PUA_eIF2d-like"/>
</dbReference>
<dbReference type="PANTHER" id="PTHR12217:SF4">
    <property type="entry name" value="EUKARYOTIC TRANSLATION INITIATION FACTOR 2D"/>
    <property type="match status" value="1"/>
</dbReference>
<dbReference type="Gene3D" id="3.10.400.20">
    <property type="match status" value="1"/>
</dbReference>
<dbReference type="CDD" id="cd11608">
    <property type="entry name" value="eIF2D_C"/>
    <property type="match status" value="1"/>
</dbReference>
<dbReference type="SUPFAM" id="SSF47592">
    <property type="entry name" value="SWIB/MDM2 domain"/>
    <property type="match status" value="1"/>
</dbReference>
<dbReference type="InterPro" id="IPR015947">
    <property type="entry name" value="PUA-like_sf"/>
</dbReference>
<organism evidence="3 4">
    <name type="scientific">Ascobolus immersus RN42</name>
    <dbReference type="NCBI Taxonomy" id="1160509"/>
    <lineage>
        <taxon>Eukaryota</taxon>
        <taxon>Fungi</taxon>
        <taxon>Dikarya</taxon>
        <taxon>Ascomycota</taxon>
        <taxon>Pezizomycotina</taxon>
        <taxon>Pezizomycetes</taxon>
        <taxon>Pezizales</taxon>
        <taxon>Ascobolaceae</taxon>
        <taxon>Ascobolus</taxon>
    </lineage>
</organism>
<dbReference type="EMBL" id="ML119660">
    <property type="protein sequence ID" value="RPA84265.1"/>
    <property type="molecule type" value="Genomic_DNA"/>
</dbReference>
<proteinExistence type="predicted"/>
<feature type="compositionally biased region" description="Polar residues" evidence="1">
    <location>
        <begin position="83"/>
        <end position="100"/>
    </location>
</feature>
<dbReference type="PROSITE" id="PS50296">
    <property type="entry name" value="SUI1"/>
    <property type="match status" value="1"/>
</dbReference>
<feature type="region of interest" description="Disordered" evidence="1">
    <location>
        <begin position="398"/>
        <end position="428"/>
    </location>
</feature>
<dbReference type="PROSITE" id="PS50890">
    <property type="entry name" value="PUA"/>
    <property type="match status" value="1"/>
</dbReference>
<dbReference type="Pfam" id="PF25304">
    <property type="entry name" value="WHD_eIF2D"/>
    <property type="match status" value="1"/>
</dbReference>
<dbReference type="STRING" id="1160509.A0A3N4IDP9"/>
<dbReference type="SUPFAM" id="SSF55159">
    <property type="entry name" value="eIF1-like"/>
    <property type="match status" value="1"/>
</dbReference>
<dbReference type="GO" id="GO:0003743">
    <property type="term" value="F:translation initiation factor activity"/>
    <property type="evidence" value="ECO:0007669"/>
    <property type="project" value="InterPro"/>
</dbReference>
<feature type="region of interest" description="Disordered" evidence="1">
    <location>
        <begin position="1"/>
        <end position="53"/>
    </location>
</feature>
<keyword evidence="4" id="KW-1185">Reference proteome</keyword>
<dbReference type="InterPro" id="IPR058886">
    <property type="entry name" value="SWIB_eIF2D"/>
</dbReference>
<feature type="compositionally biased region" description="Low complexity" evidence="1">
    <location>
        <begin position="410"/>
        <end position="424"/>
    </location>
</feature>
<sequence length="653" mass="71545">MFKKKPTVSTYAPIRSSDRRRKANEFIKDLNLSQPSSLSQAAAETPTSTDEAPNANAFANLILPDGSTSAKFTTYEGPNLTDVSGTLYSGSQPDGDQKASSKARHQRPLWVEIDRKSQKQYFPTVYTLWNTPEILPVVHTWGPVIKKIMTGADLMIPGLAGPPFPEKATKGSLVSIASADQPGVPLAVGYARVDIASLKNVVGEKGVAVEVAHWYGDEIWKLGGSLEPPESTQLFPDMEKMTAGVQGMSLSQEGETGETQADTTENSTAEVPDADRLAAHQLDTKEIDKAFKTAAIYGIYNARANNQISSIEFPLSSSTFMTSFVLPFLPPASQFDRNLPRHSHPSLQVKKTSWKGANKFLKALEKDGLLRIKTRGGGEVVILDIAWEDDRVREFQPYALPSKDKPSNHPTAPATGTTTAGSAPQLTTHTNDPVRILELLRASSRLFPIYDTIQADKMGYYTAGQVKSLFVQYLEKENLINQKNKRLVNINPIIANVLLDTSKREDAQILSTSSAKREDLTNRFVAAHNPYYAVMPRSLPPSEFNPKVHKPKSGKPPRITIQLETRTGKKVVTRVWGLEVFNVDPVALSEELSKVCASSSSTSPREGASQKDGNKLEVLVQGSQEQAVRGLLEKRGVEVQKVVEVVNKVGKKK</sequence>
<evidence type="ECO:0000313" key="3">
    <source>
        <dbReference type="EMBL" id="RPA84265.1"/>
    </source>
</evidence>
<dbReference type="CDD" id="cd21156">
    <property type="entry name" value="PUA_eIF2d-like"/>
    <property type="match status" value="1"/>
</dbReference>
<feature type="compositionally biased region" description="Low complexity" evidence="1">
    <location>
        <begin position="32"/>
        <end position="43"/>
    </location>
</feature>
<dbReference type="InterPro" id="IPR039759">
    <property type="entry name" value="eIF2D_SUI1"/>
</dbReference>
<dbReference type="SUPFAM" id="SSF88697">
    <property type="entry name" value="PUA domain-like"/>
    <property type="match status" value="1"/>
</dbReference>
<evidence type="ECO:0000313" key="4">
    <source>
        <dbReference type="Proteomes" id="UP000275078"/>
    </source>
</evidence>
<dbReference type="InterPro" id="IPR036885">
    <property type="entry name" value="SWIB_MDM2_dom_sf"/>
</dbReference>
<name>A0A3N4IDP9_ASCIM</name>
<reference evidence="3 4" key="1">
    <citation type="journal article" date="2018" name="Nat. Ecol. Evol.">
        <title>Pezizomycetes genomes reveal the molecular basis of ectomycorrhizal truffle lifestyle.</title>
        <authorList>
            <person name="Murat C."/>
            <person name="Payen T."/>
            <person name="Noel B."/>
            <person name="Kuo A."/>
            <person name="Morin E."/>
            <person name="Chen J."/>
            <person name="Kohler A."/>
            <person name="Krizsan K."/>
            <person name="Balestrini R."/>
            <person name="Da Silva C."/>
            <person name="Montanini B."/>
            <person name="Hainaut M."/>
            <person name="Levati E."/>
            <person name="Barry K.W."/>
            <person name="Belfiori B."/>
            <person name="Cichocki N."/>
            <person name="Clum A."/>
            <person name="Dockter R.B."/>
            <person name="Fauchery L."/>
            <person name="Guy J."/>
            <person name="Iotti M."/>
            <person name="Le Tacon F."/>
            <person name="Lindquist E.A."/>
            <person name="Lipzen A."/>
            <person name="Malagnac F."/>
            <person name="Mello A."/>
            <person name="Molinier V."/>
            <person name="Miyauchi S."/>
            <person name="Poulain J."/>
            <person name="Riccioni C."/>
            <person name="Rubini A."/>
            <person name="Sitrit Y."/>
            <person name="Splivallo R."/>
            <person name="Traeger S."/>
            <person name="Wang M."/>
            <person name="Zifcakova L."/>
            <person name="Wipf D."/>
            <person name="Zambonelli A."/>
            <person name="Paolocci F."/>
            <person name="Nowrousian M."/>
            <person name="Ottonello S."/>
            <person name="Baldrian P."/>
            <person name="Spatafora J.W."/>
            <person name="Henrissat B."/>
            <person name="Nagy L.G."/>
            <person name="Aury J.M."/>
            <person name="Wincker P."/>
            <person name="Grigoriev I.V."/>
            <person name="Bonfante P."/>
            <person name="Martin F.M."/>
        </authorList>
    </citation>
    <scope>NUCLEOTIDE SEQUENCE [LARGE SCALE GENOMIC DNA]</scope>
    <source>
        <strain evidence="3 4">RN42</strain>
    </source>
</reference>
<dbReference type="Pfam" id="PF01253">
    <property type="entry name" value="SUI1"/>
    <property type="match status" value="1"/>
</dbReference>
<dbReference type="Gene3D" id="3.30.780.10">
    <property type="entry name" value="SUI1-like domain"/>
    <property type="match status" value="1"/>
</dbReference>
<dbReference type="Pfam" id="PF26291">
    <property type="entry name" value="SWIB_eIF2D"/>
    <property type="match status" value="1"/>
</dbReference>
<feature type="region of interest" description="Disordered" evidence="1">
    <location>
        <begin position="250"/>
        <end position="269"/>
    </location>
</feature>
<dbReference type="InterPro" id="IPR001950">
    <property type="entry name" value="SUI1"/>
</dbReference>